<feature type="domain" description="PEGA" evidence="2">
    <location>
        <begin position="50"/>
        <end position="110"/>
    </location>
</feature>
<evidence type="ECO:0000259" key="2">
    <source>
        <dbReference type="Pfam" id="PF08308"/>
    </source>
</evidence>
<keyword evidence="1" id="KW-0812">Transmembrane</keyword>
<evidence type="ECO:0000313" key="4">
    <source>
        <dbReference type="Proteomes" id="UP000231450"/>
    </source>
</evidence>
<organism evidence="3 4">
    <name type="scientific">Candidatus Portnoybacteria bacterium CG10_big_fil_rev_8_21_14_0_10_36_7</name>
    <dbReference type="NCBI Taxonomy" id="1974812"/>
    <lineage>
        <taxon>Bacteria</taxon>
        <taxon>Candidatus Portnoyibacteriota</taxon>
    </lineage>
</organism>
<keyword evidence="1" id="KW-1133">Transmembrane helix</keyword>
<dbReference type="Gene3D" id="2.140.10.30">
    <property type="entry name" value="Dipeptidylpeptidase IV, N-terminal domain"/>
    <property type="match status" value="1"/>
</dbReference>
<accession>A0A2M8KEN4</accession>
<comment type="caution">
    <text evidence="3">The sequence shown here is derived from an EMBL/GenBank/DDBJ whole genome shotgun (WGS) entry which is preliminary data.</text>
</comment>
<dbReference type="SUPFAM" id="SSF82171">
    <property type="entry name" value="DPP6 N-terminal domain-like"/>
    <property type="match status" value="1"/>
</dbReference>
<name>A0A2M8KEN4_9BACT</name>
<sequence>MYNLLMTLAHRRIILYSFILIFILIIPPIIAYSFGYNFDWQTKSFIKTGIFNVKSYPSNANILIDNKLYKKTPNFIKGLKPKVYNLKVTKAGYSTWSKDLQINPAKITESVNILLLAQEPIIKVVKQNLTPSFKIEDYFYTTSTINYLVNDSNQILYQVNPQNNQQSQISVQPLLETGDYKIITSKNKSSIAVLSESHTLYLFDTESKSFNKITNNALNAEFSTDNRKILYYTKNELWVMWLTKTEIQPYKESGDYELITRFGEPITKAVWSTVDNEHIFFVIGNTIKMVELDGRSNRNINDFLKISGNNAQLYFNNGSLYFTENNILKSTIIKNLFLQQILN</sequence>
<dbReference type="AlphaFoldDB" id="A0A2M8KEN4"/>
<keyword evidence="1" id="KW-0472">Membrane</keyword>
<dbReference type="Pfam" id="PF08308">
    <property type="entry name" value="PEGA"/>
    <property type="match status" value="1"/>
</dbReference>
<reference evidence="4" key="1">
    <citation type="submission" date="2017-09" db="EMBL/GenBank/DDBJ databases">
        <title>Depth-based differentiation of microbial function through sediment-hosted aquifers and enrichment of novel symbionts in the deep terrestrial subsurface.</title>
        <authorList>
            <person name="Probst A.J."/>
            <person name="Ladd B."/>
            <person name="Jarett J.K."/>
            <person name="Geller-Mcgrath D.E."/>
            <person name="Sieber C.M.K."/>
            <person name="Emerson J.B."/>
            <person name="Anantharaman K."/>
            <person name="Thomas B.C."/>
            <person name="Malmstrom R."/>
            <person name="Stieglmeier M."/>
            <person name="Klingl A."/>
            <person name="Woyke T."/>
            <person name="Ryan C.M."/>
            <person name="Banfield J.F."/>
        </authorList>
    </citation>
    <scope>NUCLEOTIDE SEQUENCE [LARGE SCALE GENOMIC DNA]</scope>
</reference>
<evidence type="ECO:0000313" key="3">
    <source>
        <dbReference type="EMBL" id="PJE58382.1"/>
    </source>
</evidence>
<gene>
    <name evidence="3" type="ORF">COU81_01065</name>
</gene>
<dbReference type="InterPro" id="IPR013229">
    <property type="entry name" value="PEGA"/>
</dbReference>
<protein>
    <recommendedName>
        <fullName evidence="2">PEGA domain-containing protein</fullName>
    </recommendedName>
</protein>
<feature type="transmembrane region" description="Helical" evidence="1">
    <location>
        <begin position="12"/>
        <end position="34"/>
    </location>
</feature>
<proteinExistence type="predicted"/>
<evidence type="ECO:0000256" key="1">
    <source>
        <dbReference type="SAM" id="Phobius"/>
    </source>
</evidence>
<dbReference type="Proteomes" id="UP000231450">
    <property type="component" value="Unassembled WGS sequence"/>
</dbReference>
<dbReference type="EMBL" id="PFDW01000021">
    <property type="protein sequence ID" value="PJE58382.1"/>
    <property type="molecule type" value="Genomic_DNA"/>
</dbReference>